<name>A0A662ZD06_9GAMM</name>
<keyword evidence="2" id="KW-1185">Reference proteome</keyword>
<accession>A0A662ZD06</accession>
<gene>
    <name evidence="1" type="ORF">SAMN04487865_10957</name>
</gene>
<proteinExistence type="predicted"/>
<reference evidence="1 2" key="1">
    <citation type="submission" date="2016-10" db="EMBL/GenBank/DDBJ databases">
        <authorList>
            <person name="Varghese N."/>
            <person name="Submissions S."/>
        </authorList>
    </citation>
    <scope>NUCLEOTIDE SEQUENCE [LARGE SCALE GENOMIC DNA]</scope>
    <source>
        <strain evidence="1 2">22B</strain>
    </source>
</reference>
<dbReference type="Proteomes" id="UP000243374">
    <property type="component" value="Unassembled WGS sequence"/>
</dbReference>
<dbReference type="EMBL" id="FOSF01000095">
    <property type="protein sequence ID" value="SFK51231.1"/>
    <property type="molecule type" value="Genomic_DNA"/>
</dbReference>
<dbReference type="AlphaFoldDB" id="A0A662ZD06"/>
<feature type="non-terminal residue" evidence="1">
    <location>
        <position position="45"/>
    </location>
</feature>
<sequence>MSETTVTLLNNPYGQVTFDLFRQKNKAFVDKSLMIKYLDDDSMSL</sequence>
<organism evidence="1 2">
    <name type="scientific">Succinivibrio dextrinosolvens</name>
    <dbReference type="NCBI Taxonomy" id="83771"/>
    <lineage>
        <taxon>Bacteria</taxon>
        <taxon>Pseudomonadati</taxon>
        <taxon>Pseudomonadota</taxon>
        <taxon>Gammaproteobacteria</taxon>
        <taxon>Aeromonadales</taxon>
        <taxon>Succinivibrionaceae</taxon>
        <taxon>Succinivibrio</taxon>
    </lineage>
</organism>
<protein>
    <submittedName>
        <fullName evidence="1">Uncharacterized protein</fullName>
    </submittedName>
</protein>
<evidence type="ECO:0000313" key="2">
    <source>
        <dbReference type="Proteomes" id="UP000243374"/>
    </source>
</evidence>
<evidence type="ECO:0000313" key="1">
    <source>
        <dbReference type="EMBL" id="SFK51231.1"/>
    </source>
</evidence>